<comment type="caution">
    <text evidence="2">The sequence shown here is derived from an EMBL/GenBank/DDBJ whole genome shotgun (WGS) entry which is preliminary data.</text>
</comment>
<sequence length="138" mass="14954">MTDISTHHGAGHAASQGRSQQLLRQGKKIPKYSGQQLSALKASESDFMVGDLFDPKVNGHACPDDLIRAVQQEANNNNSSFSFDDDDLDLDDTKAALSAKPEALLEFVVVCPEPLDLLNDLRLPSRLGNLEAQLPGQL</sequence>
<dbReference type="AlphaFoldDB" id="A0A9D4Q927"/>
<proteinExistence type="predicted"/>
<dbReference type="Proteomes" id="UP000821837">
    <property type="component" value="Chromosome 11"/>
</dbReference>
<feature type="region of interest" description="Disordered" evidence="1">
    <location>
        <begin position="1"/>
        <end position="28"/>
    </location>
</feature>
<protein>
    <submittedName>
        <fullName evidence="2">Uncharacterized protein</fullName>
    </submittedName>
</protein>
<gene>
    <name evidence="2" type="ORF">HPB52_004994</name>
</gene>
<accession>A0A9D4Q927</accession>
<name>A0A9D4Q927_RHISA</name>
<evidence type="ECO:0000313" key="2">
    <source>
        <dbReference type="EMBL" id="KAH7972006.1"/>
    </source>
</evidence>
<reference evidence="2" key="2">
    <citation type="submission" date="2021-09" db="EMBL/GenBank/DDBJ databases">
        <authorList>
            <person name="Jia N."/>
            <person name="Wang J."/>
            <person name="Shi W."/>
            <person name="Du L."/>
            <person name="Sun Y."/>
            <person name="Zhan W."/>
            <person name="Jiang J."/>
            <person name="Wang Q."/>
            <person name="Zhang B."/>
            <person name="Ji P."/>
            <person name="Sakyi L.B."/>
            <person name="Cui X."/>
            <person name="Yuan T."/>
            <person name="Jiang B."/>
            <person name="Yang W."/>
            <person name="Lam T.T.-Y."/>
            <person name="Chang Q."/>
            <person name="Ding S."/>
            <person name="Wang X."/>
            <person name="Zhu J."/>
            <person name="Ruan X."/>
            <person name="Zhao L."/>
            <person name="Wei J."/>
            <person name="Que T."/>
            <person name="Du C."/>
            <person name="Cheng J."/>
            <person name="Dai P."/>
            <person name="Han X."/>
            <person name="Huang E."/>
            <person name="Gao Y."/>
            <person name="Liu J."/>
            <person name="Shao H."/>
            <person name="Ye R."/>
            <person name="Li L."/>
            <person name="Wei W."/>
            <person name="Wang X."/>
            <person name="Wang C."/>
            <person name="Huo Q."/>
            <person name="Li W."/>
            <person name="Guo W."/>
            <person name="Chen H."/>
            <person name="Chen S."/>
            <person name="Zhou L."/>
            <person name="Zhou L."/>
            <person name="Ni X."/>
            <person name="Tian J."/>
            <person name="Zhou Y."/>
            <person name="Sheng Y."/>
            <person name="Liu T."/>
            <person name="Pan Y."/>
            <person name="Xia L."/>
            <person name="Li J."/>
            <person name="Zhao F."/>
            <person name="Cao W."/>
        </authorList>
    </citation>
    <scope>NUCLEOTIDE SEQUENCE</scope>
    <source>
        <strain evidence="2">Rsan-2018</strain>
        <tissue evidence="2">Larvae</tissue>
    </source>
</reference>
<dbReference type="VEuPathDB" id="VectorBase:RSAN_027844"/>
<evidence type="ECO:0000313" key="3">
    <source>
        <dbReference type="Proteomes" id="UP000821837"/>
    </source>
</evidence>
<reference evidence="2" key="1">
    <citation type="journal article" date="2020" name="Cell">
        <title>Large-Scale Comparative Analyses of Tick Genomes Elucidate Their Genetic Diversity and Vector Capacities.</title>
        <authorList>
            <consortium name="Tick Genome and Microbiome Consortium (TIGMIC)"/>
            <person name="Jia N."/>
            <person name="Wang J."/>
            <person name="Shi W."/>
            <person name="Du L."/>
            <person name="Sun Y."/>
            <person name="Zhan W."/>
            <person name="Jiang J.F."/>
            <person name="Wang Q."/>
            <person name="Zhang B."/>
            <person name="Ji P."/>
            <person name="Bell-Sakyi L."/>
            <person name="Cui X.M."/>
            <person name="Yuan T.T."/>
            <person name="Jiang B.G."/>
            <person name="Yang W.F."/>
            <person name="Lam T.T."/>
            <person name="Chang Q.C."/>
            <person name="Ding S.J."/>
            <person name="Wang X.J."/>
            <person name="Zhu J.G."/>
            <person name="Ruan X.D."/>
            <person name="Zhao L."/>
            <person name="Wei J.T."/>
            <person name="Ye R.Z."/>
            <person name="Que T.C."/>
            <person name="Du C.H."/>
            <person name="Zhou Y.H."/>
            <person name="Cheng J.X."/>
            <person name="Dai P.F."/>
            <person name="Guo W.B."/>
            <person name="Han X.H."/>
            <person name="Huang E.J."/>
            <person name="Li L.F."/>
            <person name="Wei W."/>
            <person name="Gao Y.C."/>
            <person name="Liu J.Z."/>
            <person name="Shao H.Z."/>
            <person name="Wang X."/>
            <person name="Wang C.C."/>
            <person name="Yang T.C."/>
            <person name="Huo Q.B."/>
            <person name="Li W."/>
            <person name="Chen H.Y."/>
            <person name="Chen S.E."/>
            <person name="Zhou L.G."/>
            <person name="Ni X.B."/>
            <person name="Tian J.H."/>
            <person name="Sheng Y."/>
            <person name="Liu T."/>
            <person name="Pan Y.S."/>
            <person name="Xia L.Y."/>
            <person name="Li J."/>
            <person name="Zhao F."/>
            <person name="Cao W.C."/>
        </authorList>
    </citation>
    <scope>NUCLEOTIDE SEQUENCE</scope>
    <source>
        <strain evidence="2">Rsan-2018</strain>
    </source>
</reference>
<organism evidence="2 3">
    <name type="scientific">Rhipicephalus sanguineus</name>
    <name type="common">Brown dog tick</name>
    <name type="synonym">Ixodes sanguineus</name>
    <dbReference type="NCBI Taxonomy" id="34632"/>
    <lineage>
        <taxon>Eukaryota</taxon>
        <taxon>Metazoa</taxon>
        <taxon>Ecdysozoa</taxon>
        <taxon>Arthropoda</taxon>
        <taxon>Chelicerata</taxon>
        <taxon>Arachnida</taxon>
        <taxon>Acari</taxon>
        <taxon>Parasitiformes</taxon>
        <taxon>Ixodida</taxon>
        <taxon>Ixodoidea</taxon>
        <taxon>Ixodidae</taxon>
        <taxon>Rhipicephalinae</taxon>
        <taxon>Rhipicephalus</taxon>
        <taxon>Rhipicephalus</taxon>
    </lineage>
</organism>
<dbReference type="EMBL" id="JABSTV010001247">
    <property type="protein sequence ID" value="KAH7972006.1"/>
    <property type="molecule type" value="Genomic_DNA"/>
</dbReference>
<evidence type="ECO:0000256" key="1">
    <source>
        <dbReference type="SAM" id="MobiDB-lite"/>
    </source>
</evidence>
<keyword evidence="3" id="KW-1185">Reference proteome</keyword>